<dbReference type="Pfam" id="PF13793">
    <property type="entry name" value="Pribosyltran_N"/>
    <property type="match status" value="1"/>
</dbReference>
<sequence>MADFPDRSKNKIRIICSPTMLDLGKQVERAYPDHFAFAEVEWKAFPDGFPNLFIEDVHELRGKDVYFFSSLLDACEVFAQMAVMYSLPRYLVRSLTVVLPYFPTATMERIDKEGQVCTAMTLVRMLGAIPLTQSGAAKVMVYDIHTVQNRFYFGDSVIPLLVSAIPLFLDTLEKNHSHEEIAIAFPDAGARKRFGSFFSKYEVIVCSKIRKGDKREVRVVEGEPSNKHVFIVDDLVMSGGTLIECGKALKLQNASKLSIFVTHAIFPEGSWKKFTEKPHVFSKIYITDSVGRGEKGEGVGNFADEEPFHVIPLGESVGKNILSFCV</sequence>
<dbReference type="PANTHER" id="PTHR10210">
    <property type="entry name" value="RIBOSE-PHOSPHATE DIPHOSPHOKINASE FAMILY MEMBER"/>
    <property type="match status" value="1"/>
</dbReference>
<evidence type="ECO:0008006" key="8">
    <source>
        <dbReference type="Google" id="ProtNLM"/>
    </source>
</evidence>
<organism evidence="6">
    <name type="scientific">Paramoeba aestuarina</name>
    <dbReference type="NCBI Taxonomy" id="180227"/>
    <lineage>
        <taxon>Eukaryota</taxon>
        <taxon>Amoebozoa</taxon>
        <taxon>Discosea</taxon>
        <taxon>Flabellinia</taxon>
        <taxon>Dactylopodida</taxon>
        <taxon>Paramoebidae</taxon>
        <taxon>Paramoeba</taxon>
    </lineage>
</organism>
<dbReference type="InterPro" id="IPR029057">
    <property type="entry name" value="PRTase-like"/>
</dbReference>
<dbReference type="GO" id="GO:0000287">
    <property type="term" value="F:magnesium ion binding"/>
    <property type="evidence" value="ECO:0007669"/>
    <property type="project" value="InterPro"/>
</dbReference>
<dbReference type="GO" id="GO:0006164">
    <property type="term" value="P:purine nucleotide biosynthetic process"/>
    <property type="evidence" value="ECO:0007669"/>
    <property type="project" value="TreeGrafter"/>
</dbReference>
<dbReference type="InterPro" id="IPR029099">
    <property type="entry name" value="Pribosyltran_N"/>
</dbReference>
<name>A0A6U2YSQ9_9EUKA</name>
<evidence type="ECO:0000259" key="5">
    <source>
        <dbReference type="Pfam" id="PF13793"/>
    </source>
</evidence>
<evidence type="ECO:0000313" key="6">
    <source>
        <dbReference type="EMBL" id="CAE2301834.1"/>
    </source>
</evidence>
<dbReference type="SUPFAM" id="SSF53271">
    <property type="entry name" value="PRTase-like"/>
    <property type="match status" value="2"/>
</dbReference>
<evidence type="ECO:0000256" key="1">
    <source>
        <dbReference type="ARBA" id="ARBA00006478"/>
    </source>
</evidence>
<evidence type="ECO:0000256" key="3">
    <source>
        <dbReference type="RuleBase" id="RU004324"/>
    </source>
</evidence>
<keyword evidence="2 3" id="KW-0545">Nucleotide biosynthesis</keyword>
<feature type="domain" description="Phosphoribosyltransferase" evidence="4">
    <location>
        <begin position="220"/>
        <end position="263"/>
    </location>
</feature>
<dbReference type="InterPro" id="IPR000836">
    <property type="entry name" value="PRTase_dom"/>
</dbReference>
<dbReference type="EMBL" id="HBKR01014542">
    <property type="protein sequence ID" value="CAE2301836.1"/>
    <property type="molecule type" value="Transcribed_RNA"/>
</dbReference>
<dbReference type="PANTHER" id="PTHR10210:SF45">
    <property type="entry name" value="RIBOSE-PHOSPHATE PYROPHOSPHOKINASE 3, CHLOROPLASTIC"/>
    <property type="match status" value="1"/>
</dbReference>
<dbReference type="SMART" id="SM01400">
    <property type="entry name" value="Pribosyltran_N"/>
    <property type="match status" value="1"/>
</dbReference>
<accession>A0A6U2YSQ9</accession>
<dbReference type="InterPro" id="IPR005946">
    <property type="entry name" value="Rib-P_diPkinase"/>
</dbReference>
<proteinExistence type="inferred from homology"/>
<dbReference type="GO" id="GO:0006015">
    <property type="term" value="P:5-phosphoribose 1-diphosphate biosynthetic process"/>
    <property type="evidence" value="ECO:0007669"/>
    <property type="project" value="TreeGrafter"/>
</dbReference>
<evidence type="ECO:0000313" key="7">
    <source>
        <dbReference type="EMBL" id="CAE2301836.1"/>
    </source>
</evidence>
<protein>
    <recommendedName>
        <fullName evidence="8">Ribose-phosphate diphosphokinase</fullName>
    </recommendedName>
</protein>
<comment type="similarity">
    <text evidence="1 3">Belongs to the ribose-phosphate pyrophosphokinase family.</text>
</comment>
<dbReference type="AlphaFoldDB" id="A0A6U2YSQ9"/>
<dbReference type="EMBL" id="HBKR01014541">
    <property type="protein sequence ID" value="CAE2301834.1"/>
    <property type="molecule type" value="Transcribed_RNA"/>
</dbReference>
<evidence type="ECO:0000256" key="2">
    <source>
        <dbReference type="ARBA" id="ARBA00022727"/>
    </source>
</evidence>
<dbReference type="Pfam" id="PF00156">
    <property type="entry name" value="Pribosyltran"/>
    <property type="match status" value="1"/>
</dbReference>
<dbReference type="GO" id="GO:0005737">
    <property type="term" value="C:cytoplasm"/>
    <property type="evidence" value="ECO:0007669"/>
    <property type="project" value="TreeGrafter"/>
</dbReference>
<dbReference type="NCBIfam" id="TIGR01251">
    <property type="entry name" value="ribP_PPkin"/>
    <property type="match status" value="1"/>
</dbReference>
<dbReference type="Gene3D" id="3.40.50.2020">
    <property type="match status" value="2"/>
</dbReference>
<dbReference type="GO" id="GO:0002189">
    <property type="term" value="C:ribose phosphate diphosphokinase complex"/>
    <property type="evidence" value="ECO:0007669"/>
    <property type="project" value="TreeGrafter"/>
</dbReference>
<feature type="domain" description="Ribose-phosphate pyrophosphokinase N-terminal" evidence="5">
    <location>
        <begin position="21"/>
        <end position="127"/>
    </location>
</feature>
<dbReference type="CDD" id="cd06223">
    <property type="entry name" value="PRTases_typeI"/>
    <property type="match status" value="1"/>
</dbReference>
<gene>
    <name evidence="6" type="ORF">NAES01612_LOCUS9632</name>
    <name evidence="7" type="ORF">NAES01612_LOCUS9633</name>
</gene>
<evidence type="ECO:0000259" key="4">
    <source>
        <dbReference type="Pfam" id="PF00156"/>
    </source>
</evidence>
<reference evidence="6" key="1">
    <citation type="submission" date="2021-01" db="EMBL/GenBank/DDBJ databases">
        <authorList>
            <person name="Corre E."/>
            <person name="Pelletier E."/>
            <person name="Niang G."/>
            <person name="Scheremetjew M."/>
            <person name="Finn R."/>
            <person name="Kale V."/>
            <person name="Holt S."/>
            <person name="Cochrane G."/>
            <person name="Meng A."/>
            <person name="Brown T."/>
            <person name="Cohen L."/>
        </authorList>
    </citation>
    <scope>NUCLEOTIDE SEQUENCE</scope>
    <source>
        <strain evidence="6">SoJaBio B1-5/56/2</strain>
    </source>
</reference>